<protein>
    <submittedName>
        <fullName evidence="2">Uncharacterized protein</fullName>
    </submittedName>
</protein>
<organism evidence="2 3">
    <name type="scientific">Perca flavescens</name>
    <name type="common">American yellow perch</name>
    <name type="synonym">Morone flavescens</name>
    <dbReference type="NCBI Taxonomy" id="8167"/>
    <lineage>
        <taxon>Eukaryota</taxon>
        <taxon>Metazoa</taxon>
        <taxon>Chordata</taxon>
        <taxon>Craniata</taxon>
        <taxon>Vertebrata</taxon>
        <taxon>Euteleostomi</taxon>
        <taxon>Actinopterygii</taxon>
        <taxon>Neopterygii</taxon>
        <taxon>Teleostei</taxon>
        <taxon>Neoteleostei</taxon>
        <taxon>Acanthomorphata</taxon>
        <taxon>Eupercaria</taxon>
        <taxon>Perciformes</taxon>
        <taxon>Percoidei</taxon>
        <taxon>Percidae</taxon>
        <taxon>Percinae</taxon>
        <taxon>Perca</taxon>
    </lineage>
</organism>
<accession>A0A484BY44</accession>
<keyword evidence="3" id="KW-1185">Reference proteome</keyword>
<dbReference type="AlphaFoldDB" id="A0A484BY44"/>
<dbReference type="EMBL" id="SCKG01000024">
    <property type="protein sequence ID" value="TDG96090.1"/>
    <property type="molecule type" value="Genomic_DNA"/>
</dbReference>
<evidence type="ECO:0000313" key="3">
    <source>
        <dbReference type="Proteomes" id="UP000295070"/>
    </source>
</evidence>
<sequence>MEKLLKIQREEARKALQNKERVWAERVREPQCRAESSAQEAGSYGPAPRGEAGAPAALRLMTRDQVGEGGGAGKKKYFDDSERNTALTAHRQRSASPPAPAPLHGVHPDERPHQPATGRSCSRCGSVLEESLSWRLHNGCRRVSKRCINLRGGQKAAGCCGCCSLCFLRWAAAESSPRTPLTESNRATFPLSWTCQRGDIDELTASLMTF</sequence>
<gene>
    <name evidence="2" type="ORF">EPR50_G00235880</name>
</gene>
<feature type="region of interest" description="Disordered" evidence="1">
    <location>
        <begin position="14"/>
        <end position="55"/>
    </location>
</feature>
<feature type="region of interest" description="Disordered" evidence="1">
    <location>
        <begin position="87"/>
        <end position="120"/>
    </location>
</feature>
<dbReference type="Proteomes" id="UP000295070">
    <property type="component" value="Chromosome 24"/>
</dbReference>
<evidence type="ECO:0000256" key="1">
    <source>
        <dbReference type="SAM" id="MobiDB-lite"/>
    </source>
</evidence>
<feature type="compositionally biased region" description="Low complexity" evidence="1">
    <location>
        <begin position="45"/>
        <end position="55"/>
    </location>
</feature>
<feature type="compositionally biased region" description="Basic and acidic residues" evidence="1">
    <location>
        <begin position="14"/>
        <end position="32"/>
    </location>
</feature>
<comment type="caution">
    <text evidence="2">The sequence shown here is derived from an EMBL/GenBank/DDBJ whole genome shotgun (WGS) entry which is preliminary data.</text>
</comment>
<reference evidence="2 3" key="1">
    <citation type="submission" date="2019-01" db="EMBL/GenBank/DDBJ databases">
        <title>A chromosome-scale genome assembly of the yellow perch, Perca flavescens.</title>
        <authorList>
            <person name="Feron R."/>
            <person name="Morvezen R."/>
            <person name="Bestin A."/>
            <person name="Haffray P."/>
            <person name="Klopp C."/>
            <person name="Zahm M."/>
            <person name="Cabau C."/>
            <person name="Roques C."/>
            <person name="Donnadieu C."/>
            <person name="Bouchez O."/>
            <person name="Christie M."/>
            <person name="Larson W."/>
            <person name="Guiguen Y."/>
        </authorList>
    </citation>
    <scope>NUCLEOTIDE SEQUENCE [LARGE SCALE GENOMIC DNA]</scope>
    <source>
        <strain evidence="2">YP-PL-M2</strain>
        <tissue evidence="2">Blood</tissue>
    </source>
</reference>
<name>A0A484BY44_PERFV</name>
<proteinExistence type="predicted"/>
<evidence type="ECO:0000313" key="2">
    <source>
        <dbReference type="EMBL" id="TDG96090.1"/>
    </source>
</evidence>